<dbReference type="AlphaFoldDB" id="A0A6G1CAG2"/>
<organism evidence="1 2">
    <name type="scientific">Oryza meyeriana var. granulata</name>
    <dbReference type="NCBI Taxonomy" id="110450"/>
    <lineage>
        <taxon>Eukaryota</taxon>
        <taxon>Viridiplantae</taxon>
        <taxon>Streptophyta</taxon>
        <taxon>Embryophyta</taxon>
        <taxon>Tracheophyta</taxon>
        <taxon>Spermatophyta</taxon>
        <taxon>Magnoliopsida</taxon>
        <taxon>Liliopsida</taxon>
        <taxon>Poales</taxon>
        <taxon>Poaceae</taxon>
        <taxon>BOP clade</taxon>
        <taxon>Oryzoideae</taxon>
        <taxon>Oryzeae</taxon>
        <taxon>Oryzinae</taxon>
        <taxon>Oryza</taxon>
        <taxon>Oryza meyeriana</taxon>
    </lineage>
</organism>
<protein>
    <submittedName>
        <fullName evidence="1">Uncharacterized protein</fullName>
    </submittedName>
</protein>
<proteinExistence type="predicted"/>
<reference evidence="1 2" key="1">
    <citation type="submission" date="2019-11" db="EMBL/GenBank/DDBJ databases">
        <title>Whole genome sequence of Oryza granulata.</title>
        <authorList>
            <person name="Li W."/>
        </authorList>
    </citation>
    <scope>NUCLEOTIDE SEQUENCE [LARGE SCALE GENOMIC DNA]</scope>
    <source>
        <strain evidence="2">cv. Menghai</strain>
        <tissue evidence="1">Leaf</tissue>
    </source>
</reference>
<keyword evidence="2" id="KW-1185">Reference proteome</keyword>
<accession>A0A6G1CAG2</accession>
<comment type="caution">
    <text evidence="1">The sequence shown here is derived from an EMBL/GenBank/DDBJ whole genome shotgun (WGS) entry which is preliminary data.</text>
</comment>
<dbReference type="EMBL" id="SPHZ02000010">
    <property type="protein sequence ID" value="KAF0897011.1"/>
    <property type="molecule type" value="Genomic_DNA"/>
</dbReference>
<evidence type="ECO:0000313" key="1">
    <source>
        <dbReference type="EMBL" id="KAF0897011.1"/>
    </source>
</evidence>
<name>A0A6G1CAG2_9ORYZ</name>
<gene>
    <name evidence="1" type="ORF">E2562_031311</name>
</gene>
<dbReference type="Proteomes" id="UP000479710">
    <property type="component" value="Unassembled WGS sequence"/>
</dbReference>
<evidence type="ECO:0000313" key="2">
    <source>
        <dbReference type="Proteomes" id="UP000479710"/>
    </source>
</evidence>
<sequence>MDLAELRVEKDDDKGCGKEALHPLELGMEVGGKERQLAQPQLYLEIRGGDNNNGMWWLRMGTDRNVGGREYL</sequence>